<dbReference type="Proteomes" id="UP000271227">
    <property type="component" value="Unassembled WGS sequence"/>
</dbReference>
<dbReference type="InParanoid" id="A0A3M0C2M4"/>
<protein>
    <recommendedName>
        <fullName evidence="2">MobA/VirD2-like nuclease domain-containing protein</fullName>
    </recommendedName>
</protein>
<organism evidence="3 4">
    <name type="scientific">Eilatimonas milleporae</name>
    <dbReference type="NCBI Taxonomy" id="911205"/>
    <lineage>
        <taxon>Bacteria</taxon>
        <taxon>Pseudomonadati</taxon>
        <taxon>Pseudomonadota</taxon>
        <taxon>Alphaproteobacteria</taxon>
        <taxon>Kordiimonadales</taxon>
        <taxon>Kordiimonadaceae</taxon>
        <taxon>Eilatimonas</taxon>
    </lineage>
</organism>
<dbReference type="RefSeq" id="WP_147453613.1">
    <property type="nucleotide sequence ID" value="NZ_REFR01000014.1"/>
</dbReference>
<name>A0A3M0C2M4_9PROT</name>
<sequence length="431" mass="49877">MILEGNQRGGGAQLAMHLLKEENEHIDIHEIRGFIADDPHGAFEEAHAISKATKCRQYLFSRSLNPPQCEDVATPAFIRAADEAEQRLGLSGQPRAIVFHEKEGRRHAHVVWSRIALNDDKLKAINLPFYKRHLTALSKELYLEHGWTLPDGLKDPALRDPLNFSREEWQQALRVGRDPREIKQIFQSAWRYSDSAKAFNSALMESGFIIARGDRRGYVALDYTGEVYAIARYAGIRTKDVKARLGDAEDLPSIDEAKTLFAERITPNLKTLIKRQKQSHRTQESIVTEKAFALAKKHKTERQSLNHFQQQAWKEQQRKRQQRLRKGLSGLWARVTGKTKIIKDRNRLDIWQTLKANQQQRDDLIFAQKIARQKLQQNIARLKKRQKHDRETLHYQIRLALKMQGYKALDQERMRQQLKAKNRSPGGPELG</sequence>
<proteinExistence type="predicted"/>
<dbReference type="AlphaFoldDB" id="A0A3M0C2M4"/>
<dbReference type="Pfam" id="PF03432">
    <property type="entry name" value="Relaxase"/>
    <property type="match status" value="1"/>
</dbReference>
<reference evidence="3 4" key="1">
    <citation type="submission" date="2018-10" db="EMBL/GenBank/DDBJ databases">
        <title>Genomic Encyclopedia of Archaeal and Bacterial Type Strains, Phase II (KMG-II): from individual species to whole genera.</title>
        <authorList>
            <person name="Goeker M."/>
        </authorList>
    </citation>
    <scope>NUCLEOTIDE SEQUENCE [LARGE SCALE GENOMIC DNA]</scope>
    <source>
        <strain evidence="3 4">DSM 25217</strain>
    </source>
</reference>
<dbReference type="OrthoDB" id="1826980at2"/>
<keyword evidence="4" id="KW-1185">Reference proteome</keyword>
<evidence type="ECO:0000313" key="4">
    <source>
        <dbReference type="Proteomes" id="UP000271227"/>
    </source>
</evidence>
<evidence type="ECO:0000313" key="3">
    <source>
        <dbReference type="EMBL" id="RMB02917.1"/>
    </source>
</evidence>
<dbReference type="EMBL" id="REFR01000014">
    <property type="protein sequence ID" value="RMB02917.1"/>
    <property type="molecule type" value="Genomic_DNA"/>
</dbReference>
<dbReference type="InterPro" id="IPR005094">
    <property type="entry name" value="Endonuclease_MobA/VirD2"/>
</dbReference>
<feature type="coiled-coil region" evidence="1">
    <location>
        <begin position="365"/>
        <end position="392"/>
    </location>
</feature>
<evidence type="ECO:0000256" key="1">
    <source>
        <dbReference type="SAM" id="Coils"/>
    </source>
</evidence>
<accession>A0A3M0C2M4</accession>
<keyword evidence="1" id="KW-0175">Coiled coil</keyword>
<evidence type="ECO:0000259" key="2">
    <source>
        <dbReference type="Pfam" id="PF03432"/>
    </source>
</evidence>
<gene>
    <name evidence="3" type="ORF">BXY39_3273</name>
</gene>
<feature type="domain" description="MobA/VirD2-like nuclease" evidence="2">
    <location>
        <begin position="22"/>
        <end position="147"/>
    </location>
</feature>
<comment type="caution">
    <text evidence="3">The sequence shown here is derived from an EMBL/GenBank/DDBJ whole genome shotgun (WGS) entry which is preliminary data.</text>
</comment>